<evidence type="ECO:0000256" key="8">
    <source>
        <dbReference type="ARBA" id="ARBA00022679"/>
    </source>
</evidence>
<keyword evidence="7" id="KW-0489">Methyltransferase</keyword>
<dbReference type="GO" id="GO:0005694">
    <property type="term" value="C:chromosome"/>
    <property type="evidence" value="ECO:0007669"/>
    <property type="project" value="UniProtKB-SubCell"/>
</dbReference>
<dbReference type="InterPro" id="IPR041938">
    <property type="entry name" value="Hist-Lys_N-MTase_N"/>
</dbReference>
<name>A0A162D588_9CRUS</name>
<evidence type="ECO:0000256" key="1">
    <source>
        <dbReference type="ARBA" id="ARBA00004123"/>
    </source>
</evidence>
<dbReference type="SMART" id="SM00317">
    <property type="entry name" value="SET"/>
    <property type="match status" value="1"/>
</dbReference>
<comment type="caution">
    <text evidence="20">The sequence shown here is derived from an EMBL/GenBank/DDBJ whole genome shotgun (WGS) entry which is preliminary data.</text>
</comment>
<keyword evidence="10" id="KW-0156">Chromatin regulator</keyword>
<dbReference type="FunFam" id="1.10.10.1700:FF:000001">
    <property type="entry name" value="Histone-lysine N-methyltransferase"/>
    <property type="match status" value="1"/>
</dbReference>
<dbReference type="CDD" id="cd18995">
    <property type="entry name" value="LGIC_AChBP"/>
    <property type="match status" value="1"/>
</dbReference>
<dbReference type="Gene3D" id="2.170.270.10">
    <property type="entry name" value="SET domain"/>
    <property type="match status" value="1"/>
</dbReference>
<evidence type="ECO:0000256" key="16">
    <source>
        <dbReference type="ARBA" id="ARBA00071597"/>
    </source>
</evidence>
<dbReference type="GO" id="GO:0005230">
    <property type="term" value="F:extracellular ligand-gated monoatomic ion channel activity"/>
    <property type="evidence" value="ECO:0007669"/>
    <property type="project" value="InterPro"/>
</dbReference>
<dbReference type="Gene3D" id="1.20.58.390">
    <property type="entry name" value="Neurotransmitter-gated ion-channel transmembrane domain"/>
    <property type="match status" value="1"/>
</dbReference>
<accession>A0A162D588</accession>
<evidence type="ECO:0000259" key="19">
    <source>
        <dbReference type="PROSITE" id="PS50280"/>
    </source>
</evidence>
<keyword evidence="9" id="KW-0949">S-adenosyl-L-methionine</keyword>
<keyword evidence="21" id="KW-1185">Reference proteome</keyword>
<protein>
    <recommendedName>
        <fullName evidence="16">Histone-lysine N-methyltransferase Suv4-20</fullName>
        <ecNumber evidence="4">2.1.1.362</ecNumber>
    </recommendedName>
</protein>
<evidence type="ECO:0000256" key="9">
    <source>
        <dbReference type="ARBA" id="ARBA00022691"/>
    </source>
</evidence>
<dbReference type="InterPro" id="IPR039977">
    <property type="entry name" value="Suv4-20/Set9"/>
</dbReference>
<evidence type="ECO:0000256" key="6">
    <source>
        <dbReference type="ARBA" id="ARBA00022491"/>
    </source>
</evidence>
<dbReference type="InterPro" id="IPR036719">
    <property type="entry name" value="Neuro-gated_channel_TM_sf"/>
</dbReference>
<dbReference type="InterPro" id="IPR044426">
    <property type="entry name" value="Suv4-20_SET"/>
</dbReference>
<feature type="transmembrane region" description="Helical" evidence="18">
    <location>
        <begin position="936"/>
        <end position="958"/>
    </location>
</feature>
<feature type="domain" description="SET" evidence="19">
    <location>
        <begin position="121"/>
        <end position="233"/>
    </location>
</feature>
<evidence type="ECO:0000256" key="2">
    <source>
        <dbReference type="ARBA" id="ARBA00004141"/>
    </source>
</evidence>
<evidence type="ECO:0000256" key="12">
    <source>
        <dbReference type="ARBA" id="ARBA00023163"/>
    </source>
</evidence>
<dbReference type="PROSITE" id="PS50280">
    <property type="entry name" value="SET"/>
    <property type="match status" value="1"/>
</dbReference>
<dbReference type="CDD" id="cd19186">
    <property type="entry name" value="SET_Suv4-20"/>
    <property type="match status" value="1"/>
</dbReference>
<organism evidence="20 21">
    <name type="scientific">Daphnia magna</name>
    <dbReference type="NCBI Taxonomy" id="35525"/>
    <lineage>
        <taxon>Eukaryota</taxon>
        <taxon>Metazoa</taxon>
        <taxon>Ecdysozoa</taxon>
        <taxon>Arthropoda</taxon>
        <taxon>Crustacea</taxon>
        <taxon>Branchiopoda</taxon>
        <taxon>Diplostraca</taxon>
        <taxon>Cladocera</taxon>
        <taxon>Anomopoda</taxon>
        <taxon>Daphniidae</taxon>
        <taxon>Daphnia</taxon>
    </lineage>
</organism>
<feature type="transmembrane region" description="Helical" evidence="18">
    <location>
        <begin position="1037"/>
        <end position="1054"/>
    </location>
</feature>
<dbReference type="SUPFAM" id="SSF63712">
    <property type="entry name" value="Nicotinic receptor ligand binding domain-like"/>
    <property type="match status" value="1"/>
</dbReference>
<keyword evidence="13" id="KW-0539">Nucleus</keyword>
<evidence type="ECO:0000256" key="4">
    <source>
        <dbReference type="ARBA" id="ARBA00012188"/>
    </source>
</evidence>
<evidence type="ECO:0000256" key="18">
    <source>
        <dbReference type="SAM" id="Phobius"/>
    </source>
</evidence>
<evidence type="ECO:0000313" key="20">
    <source>
        <dbReference type="EMBL" id="KZS07084.1"/>
    </source>
</evidence>
<feature type="transmembrane region" description="Helical" evidence="18">
    <location>
        <begin position="905"/>
        <end position="924"/>
    </location>
</feature>
<evidence type="ECO:0000256" key="14">
    <source>
        <dbReference type="ARBA" id="ARBA00051837"/>
    </source>
</evidence>
<dbReference type="InterPro" id="IPR001214">
    <property type="entry name" value="SET_dom"/>
</dbReference>
<evidence type="ECO:0000256" key="7">
    <source>
        <dbReference type="ARBA" id="ARBA00022603"/>
    </source>
</evidence>
<dbReference type="OrthoDB" id="410315at2759"/>
<feature type="region of interest" description="Disordered" evidence="17">
    <location>
        <begin position="352"/>
        <end position="431"/>
    </location>
</feature>
<dbReference type="SUPFAM" id="SSF90112">
    <property type="entry name" value="Neurotransmitter-gated ion-channel transmembrane pore"/>
    <property type="match status" value="1"/>
</dbReference>
<dbReference type="FunFam" id="2.70.170.10:FF:000028">
    <property type="entry name" value="AcetylCholine Receptor"/>
    <property type="match status" value="1"/>
</dbReference>
<evidence type="ECO:0000256" key="10">
    <source>
        <dbReference type="ARBA" id="ARBA00022853"/>
    </source>
</evidence>
<dbReference type="Pfam" id="PF00856">
    <property type="entry name" value="SET"/>
    <property type="match status" value="1"/>
</dbReference>
<reference evidence="20 21" key="1">
    <citation type="submission" date="2016-03" db="EMBL/GenBank/DDBJ databases">
        <title>EvidentialGene: Evidence-directed Construction of Genes on Genomes.</title>
        <authorList>
            <person name="Gilbert D.G."/>
            <person name="Choi J.-H."/>
            <person name="Mockaitis K."/>
            <person name="Colbourne J."/>
            <person name="Pfrender M."/>
        </authorList>
    </citation>
    <scope>NUCLEOTIDE SEQUENCE [LARGE SCALE GENOMIC DNA]</scope>
    <source>
        <strain evidence="20 21">Xinb3</strain>
        <tissue evidence="20">Complete organism</tissue>
    </source>
</reference>
<comment type="catalytic activity">
    <reaction evidence="15">
        <text>N(6),N(6)-dimethyl-L-lysyl(20)-[histone H4] + S-adenosyl-L-methionine = N(6),N(6),N(6)-trimethyl-L-lysyl(20)-[histone H4] + S-adenosyl-L-homocysteine + H(+)</text>
        <dbReference type="Rhea" id="RHEA:61992"/>
        <dbReference type="Rhea" id="RHEA-COMP:15556"/>
        <dbReference type="Rhea" id="RHEA-COMP:15998"/>
        <dbReference type="ChEBI" id="CHEBI:15378"/>
        <dbReference type="ChEBI" id="CHEBI:57856"/>
        <dbReference type="ChEBI" id="CHEBI:59789"/>
        <dbReference type="ChEBI" id="CHEBI:61961"/>
        <dbReference type="ChEBI" id="CHEBI:61976"/>
    </reaction>
</comment>
<dbReference type="InterPro" id="IPR025790">
    <property type="entry name" value="Suv4-20_animal"/>
</dbReference>
<keyword evidence="5" id="KW-0158">Chromosome</keyword>
<keyword evidence="18" id="KW-0812">Transmembrane</keyword>
<dbReference type="STRING" id="35525.A0A162D588"/>
<dbReference type="InterPro" id="IPR006202">
    <property type="entry name" value="Neur_chan_lig-bd"/>
</dbReference>
<feature type="compositionally biased region" description="Low complexity" evidence="17">
    <location>
        <begin position="352"/>
        <end position="379"/>
    </location>
</feature>
<feature type="region of interest" description="Disordered" evidence="17">
    <location>
        <begin position="502"/>
        <end position="540"/>
    </location>
</feature>
<evidence type="ECO:0000256" key="15">
    <source>
        <dbReference type="ARBA" id="ARBA00052814"/>
    </source>
</evidence>
<feature type="transmembrane region" description="Helical" evidence="18">
    <location>
        <begin position="876"/>
        <end position="899"/>
    </location>
</feature>
<keyword evidence="6" id="KW-0678">Repressor</keyword>
<dbReference type="FunFam" id="2.170.270.10:FF:000006">
    <property type="entry name" value="Histone-lysine N-methyltransferase"/>
    <property type="match status" value="1"/>
</dbReference>
<dbReference type="EC" id="2.1.1.362" evidence="4"/>
<dbReference type="Pfam" id="PF02931">
    <property type="entry name" value="Neur_chan_LBD"/>
    <property type="match status" value="1"/>
</dbReference>
<dbReference type="GO" id="GO:0005634">
    <property type="term" value="C:nucleus"/>
    <property type="evidence" value="ECO:0007669"/>
    <property type="project" value="UniProtKB-SubCell"/>
</dbReference>
<keyword evidence="12" id="KW-0804">Transcription</keyword>
<comment type="subcellular location">
    <subcellularLocation>
        <location evidence="3">Chromosome</location>
    </subcellularLocation>
    <subcellularLocation>
        <location evidence="2">Membrane</location>
        <topology evidence="2">Multi-pass membrane protein</topology>
    </subcellularLocation>
    <subcellularLocation>
        <location evidence="1">Nucleus</location>
    </subcellularLocation>
</comment>
<evidence type="ECO:0000313" key="21">
    <source>
        <dbReference type="Proteomes" id="UP000076858"/>
    </source>
</evidence>
<gene>
    <name evidence="20" type="ORF">APZ42_029234</name>
</gene>
<dbReference type="PANTHER" id="PTHR12977:SF4">
    <property type="entry name" value="HISTONE-LYSINE N-METHYLTRANSFERASE KMT5B"/>
    <property type="match status" value="1"/>
</dbReference>
<keyword evidence="11" id="KW-0805">Transcription regulation</keyword>
<evidence type="ECO:0000256" key="5">
    <source>
        <dbReference type="ARBA" id="ARBA00022454"/>
    </source>
</evidence>
<feature type="region of interest" description="Disordered" evidence="17">
    <location>
        <begin position="286"/>
        <end position="315"/>
    </location>
</feature>
<evidence type="ECO:0000256" key="3">
    <source>
        <dbReference type="ARBA" id="ARBA00004286"/>
    </source>
</evidence>
<dbReference type="InterPro" id="IPR038050">
    <property type="entry name" value="Neuro_actylchol_rec"/>
</dbReference>
<dbReference type="GO" id="GO:0140941">
    <property type="term" value="F:histone H4K20me methyltransferase activity"/>
    <property type="evidence" value="ECO:0007669"/>
    <property type="project" value="UniProtKB-EC"/>
</dbReference>
<keyword evidence="18" id="KW-1133">Transmembrane helix</keyword>
<feature type="compositionally biased region" description="Polar residues" evidence="17">
    <location>
        <begin position="391"/>
        <end position="404"/>
    </location>
</feature>
<evidence type="ECO:0000256" key="17">
    <source>
        <dbReference type="SAM" id="MobiDB-lite"/>
    </source>
</evidence>
<feature type="compositionally biased region" description="Basic and acidic residues" evidence="17">
    <location>
        <begin position="515"/>
        <end position="526"/>
    </location>
</feature>
<evidence type="ECO:0000256" key="13">
    <source>
        <dbReference type="ARBA" id="ARBA00023242"/>
    </source>
</evidence>
<feature type="compositionally biased region" description="Basic residues" evidence="17">
    <location>
        <begin position="380"/>
        <end position="389"/>
    </location>
</feature>
<dbReference type="InterPro" id="IPR036734">
    <property type="entry name" value="Neur_chan_lig-bd_sf"/>
</dbReference>
<dbReference type="SUPFAM" id="SSF82199">
    <property type="entry name" value="SET domain"/>
    <property type="match status" value="1"/>
</dbReference>
<dbReference type="PROSITE" id="PS51570">
    <property type="entry name" value="SAM_MT43_SUVAR420_2"/>
    <property type="match status" value="1"/>
</dbReference>
<dbReference type="Gene3D" id="2.70.170.10">
    <property type="entry name" value="Neurotransmitter-gated ion-channel ligand-binding domain"/>
    <property type="match status" value="1"/>
</dbReference>
<dbReference type="PANTHER" id="PTHR12977">
    <property type="entry name" value="SUPPRESSOR OF VARIEGATION 4-20-RELATED"/>
    <property type="match status" value="1"/>
</dbReference>
<evidence type="ECO:0000256" key="11">
    <source>
        <dbReference type="ARBA" id="ARBA00023015"/>
    </source>
</evidence>
<dbReference type="InterPro" id="IPR046341">
    <property type="entry name" value="SET_dom_sf"/>
</dbReference>
<dbReference type="EMBL" id="LRGB01002568">
    <property type="protein sequence ID" value="KZS07084.1"/>
    <property type="molecule type" value="Genomic_DNA"/>
</dbReference>
<sequence length="1055" mass="118396">MVIQSLNSRAAFRSQGSGMTPKELSENDDLATGLVLDPYLGFSTHKMNLRYRPPKANREELKQAVIDFIEHQDYEKAYKQLTSSDYVWNFLANKNKQQQMNVKEHIVRYLGMFHESAGFTIQACFRYSMEGQKGAKLCTTKKWYKNEQISLLVGCIAELSPDEETQLLHPGKNDFSVMYSCRKNCAQLWLGPAAFINHDCRSNCKFVATGRGTACVRILRDIEAGEEITCFYGEDFFGDNNCFCECETCERRGTGAFAKNKKSSPEATAKEERYRLRETHLRLSRVKKQTDKEPIVSLTGRSSRNPPTPVPIEDRDTVPRALDVKELRRKGLTRYDAELLVAQGYAICNESKTNSEENSGNSGSANNHQDAKVVPATTRVRAKRRRRSQTSKEMNGTNMATTPHKNVASHSVEHKKQSTGAVRSLRSRTVRGVESDVVQNTALEGSQPVNNDVKQSGMRLRNKKTLETAAPTETPAVAYPVATTETECVSHESDVYEFTDFENDNGLQRESPPVPEKESTMEERKARSATPPPPSSRELAAHQPALMTSPGGRLKLTLRMKRSPVLDEVIESGSSMGGNHQHQQNMIPVYEVLRVEGLEMDGENEQEQAHKSRLLVNLVRLRITEKGIAKMSLGLLLIRRGLLFAIVLTWGQYPAVEADDYFNVIERLHENLLASYNKQIRPVIDHTKAIKLEAGLTLTNFNFDELESKFSAKGFFYMQWKDPRFMWSPADYEGLKSIHLPSEKVWKPDLEVYNSYGSLSNDRSFASNDVLITSDGSVYFVPISTLDSICIPDATLYPFDSVTCTTSIGSWTHNALEIDMNTRNNATTVDVKDLISRRMSQWKLMSTNVSIEVKVYECCPEPYASLRLSFTIQRSLSASSAVITPTVVIAILTLATFFIPPAVGAKLVVGVLNVVVHCVFLLYLKTILPSGSINTSVIVSFYSGSLVTAMVSILFTILSLRWTRFPKLIPPPTMIQNCLTGRIGIMLGVEHKYSGNRFAQKELIEKNSQQFVSSDSESRDGEIQLEWLSVCLALDRIMVFVYCTFLAVLISSFLC</sequence>
<dbReference type="GO" id="GO:0032259">
    <property type="term" value="P:methylation"/>
    <property type="evidence" value="ECO:0007669"/>
    <property type="project" value="UniProtKB-KW"/>
</dbReference>
<dbReference type="Proteomes" id="UP000076858">
    <property type="component" value="Unassembled WGS sequence"/>
</dbReference>
<keyword evidence="18" id="KW-0472">Membrane</keyword>
<keyword evidence="8" id="KW-0808">Transferase</keyword>
<keyword evidence="20" id="KW-0675">Receptor</keyword>
<comment type="catalytic activity">
    <reaction evidence="14">
        <text>N(6)-methyl-L-lysyl(20)-[histone H4] + S-adenosyl-L-methionine = N(6),N(6)-dimethyl-L-lysyl(20)-[histone H4] + S-adenosyl-L-homocysteine + H(+)</text>
        <dbReference type="Rhea" id="RHEA:60348"/>
        <dbReference type="Rhea" id="RHEA-COMP:15555"/>
        <dbReference type="Rhea" id="RHEA-COMP:15556"/>
        <dbReference type="ChEBI" id="CHEBI:15378"/>
        <dbReference type="ChEBI" id="CHEBI:57856"/>
        <dbReference type="ChEBI" id="CHEBI:59789"/>
        <dbReference type="ChEBI" id="CHEBI:61929"/>
        <dbReference type="ChEBI" id="CHEBI:61976"/>
        <dbReference type="EC" id="2.1.1.362"/>
    </reaction>
</comment>
<dbReference type="Gene3D" id="1.10.10.1700">
    <property type="entry name" value="Histone-lysine N-methyltransferase"/>
    <property type="match status" value="1"/>
</dbReference>
<proteinExistence type="predicted"/>
<dbReference type="AlphaFoldDB" id="A0A162D588"/>
<dbReference type="GO" id="GO:0016020">
    <property type="term" value="C:membrane"/>
    <property type="evidence" value="ECO:0007669"/>
    <property type="project" value="UniProtKB-SubCell"/>
</dbReference>